<protein>
    <submittedName>
        <fullName evidence="3">Transcriptional regulator, AraC family</fullName>
    </submittedName>
</protein>
<reference evidence="4" key="1">
    <citation type="journal article" date="2008" name="J. Bacteriol.">
        <title>Genome sequence of the fish pathogen Renibacterium salmoninarum suggests reductive evolution away from an environmental Arthrobacter ancestor.</title>
        <authorList>
            <person name="Wiens G.D."/>
            <person name="Rockey D.D."/>
            <person name="Wu Z."/>
            <person name="Chang J."/>
            <person name="Levy R."/>
            <person name="Crane S."/>
            <person name="Chen D.S."/>
            <person name="Capri G.R."/>
            <person name="Burnett J.R."/>
            <person name="Sudheesh P.S."/>
            <person name="Schipma M.J."/>
            <person name="Burd H."/>
            <person name="Bhattacharyya A."/>
            <person name="Rhodes L.D."/>
            <person name="Kaul R."/>
            <person name="Strom M.S."/>
        </authorList>
    </citation>
    <scope>NUCLEOTIDE SEQUENCE [LARGE SCALE GENOMIC DNA]</scope>
    <source>
        <strain evidence="4">ATCC 33209 / DSM 20767 / JCM 11484 / NBRC 15589 / NCIMB 2235</strain>
    </source>
</reference>
<keyword evidence="4" id="KW-1185">Reference proteome</keyword>
<dbReference type="HOGENOM" id="CLU_1320044_0_0_11"/>
<evidence type="ECO:0000256" key="1">
    <source>
        <dbReference type="ARBA" id="ARBA00023125"/>
    </source>
</evidence>
<dbReference type="InterPro" id="IPR011051">
    <property type="entry name" value="RmlC_Cupin_sf"/>
</dbReference>
<dbReference type="AlphaFoldDB" id="A9WQY2"/>
<dbReference type="eggNOG" id="COG1917">
    <property type="taxonomic scope" value="Bacteria"/>
</dbReference>
<proteinExistence type="predicted"/>
<dbReference type="Gene3D" id="2.60.120.10">
    <property type="entry name" value="Jelly Rolls"/>
    <property type="match status" value="1"/>
</dbReference>
<dbReference type="Proteomes" id="UP000002007">
    <property type="component" value="Chromosome"/>
</dbReference>
<dbReference type="GO" id="GO:0006355">
    <property type="term" value="P:regulation of DNA-templated transcription"/>
    <property type="evidence" value="ECO:0007669"/>
    <property type="project" value="InterPro"/>
</dbReference>
<dbReference type="STRING" id="288705.RSal33209_1855"/>
<name>A9WQY2_RENSM</name>
<evidence type="ECO:0000313" key="4">
    <source>
        <dbReference type="Proteomes" id="UP000002007"/>
    </source>
</evidence>
<dbReference type="PANTHER" id="PTHR11019:SF199">
    <property type="entry name" value="HTH-TYPE TRANSCRIPTIONAL REGULATOR NIMR"/>
    <property type="match status" value="1"/>
</dbReference>
<organism evidence="3 4">
    <name type="scientific">Renibacterium salmoninarum (strain ATCC 33209 / DSM 20767 / JCM 11484 / NBRC 15589 / NCIMB 2235)</name>
    <dbReference type="NCBI Taxonomy" id="288705"/>
    <lineage>
        <taxon>Bacteria</taxon>
        <taxon>Bacillati</taxon>
        <taxon>Actinomycetota</taxon>
        <taxon>Actinomycetes</taxon>
        <taxon>Micrococcales</taxon>
        <taxon>Micrococcaceae</taxon>
        <taxon>Renibacterium</taxon>
    </lineage>
</organism>
<dbReference type="EMBL" id="CP000910">
    <property type="protein sequence ID" value="ABY23588.1"/>
    <property type="molecule type" value="Genomic_DNA"/>
</dbReference>
<dbReference type="SUPFAM" id="SSF51182">
    <property type="entry name" value="RmlC-like cupins"/>
    <property type="match status" value="1"/>
</dbReference>
<evidence type="ECO:0000313" key="3">
    <source>
        <dbReference type="EMBL" id="ABY23588.1"/>
    </source>
</evidence>
<accession>A9WQY2</accession>
<dbReference type="CDD" id="cd06124">
    <property type="entry name" value="cupin_NimR-like_N"/>
    <property type="match status" value="1"/>
</dbReference>
<dbReference type="PANTHER" id="PTHR11019">
    <property type="entry name" value="HTH-TYPE TRANSCRIPTIONAL REGULATOR NIMR"/>
    <property type="match status" value="1"/>
</dbReference>
<dbReference type="InterPro" id="IPR014710">
    <property type="entry name" value="RmlC-like_jellyroll"/>
</dbReference>
<dbReference type="GO" id="GO:0003677">
    <property type="term" value="F:DNA binding"/>
    <property type="evidence" value="ECO:0007669"/>
    <property type="project" value="UniProtKB-KW"/>
</dbReference>
<dbReference type="KEGG" id="rsa:RSal33209_1855"/>
<dbReference type="InterPro" id="IPR003313">
    <property type="entry name" value="AraC-bd"/>
</dbReference>
<evidence type="ECO:0000259" key="2">
    <source>
        <dbReference type="Pfam" id="PF02311"/>
    </source>
</evidence>
<gene>
    <name evidence="3" type="ordered locus">RSal33209_1855</name>
</gene>
<sequence length="208" mass="23340">MPGNKLSNSQTAIALEAFDLAAGDRFDEHVHEVAQLAWVREGVLMVSVADKHWMLPPSLALWIPAGVWHTTTSIRTGTMQGIYLEARGGLGDWHEPTVVSVSTLLRELIDHLCSDLNVGQRRRAEALIPDLLQPVKTLSIDLPMPADQRAKTWRRRCWRILRISVIWPLGGVRLARVVARFREFSTSRPEWALANGAPPCGSEQPWRT</sequence>
<dbReference type="Pfam" id="PF02311">
    <property type="entry name" value="AraC_binding"/>
    <property type="match status" value="1"/>
</dbReference>
<keyword evidence="1" id="KW-0238">DNA-binding</keyword>
<feature type="domain" description="AraC-type arabinose-binding/dimerisation" evidence="2">
    <location>
        <begin position="22"/>
        <end position="131"/>
    </location>
</feature>